<evidence type="ECO:0000313" key="2">
    <source>
        <dbReference type="Proteomes" id="UP000007800"/>
    </source>
</evidence>
<accession>C5K5Z7</accession>
<evidence type="ECO:0000313" key="1">
    <source>
        <dbReference type="EMBL" id="EER20027.1"/>
    </source>
</evidence>
<keyword evidence="2" id="KW-1185">Reference proteome</keyword>
<gene>
    <name evidence="1" type="ORF">Pmar_PMAR007288</name>
</gene>
<dbReference type="Proteomes" id="UP000007800">
    <property type="component" value="Unassembled WGS sequence"/>
</dbReference>
<reference evidence="1 2" key="1">
    <citation type="submission" date="2008-07" db="EMBL/GenBank/DDBJ databases">
        <authorList>
            <person name="El-Sayed N."/>
            <person name="Caler E."/>
            <person name="Inman J."/>
            <person name="Amedeo P."/>
            <person name="Hass B."/>
            <person name="Wortman J."/>
        </authorList>
    </citation>
    <scope>NUCLEOTIDE SEQUENCE [LARGE SCALE GENOMIC DNA]</scope>
    <source>
        <strain evidence="2">ATCC 50983 / TXsc</strain>
    </source>
</reference>
<dbReference type="AlphaFoldDB" id="C5K5Z7"/>
<protein>
    <submittedName>
        <fullName evidence="1">Uncharacterized protein</fullName>
    </submittedName>
</protein>
<feature type="non-terminal residue" evidence="1">
    <location>
        <position position="1"/>
    </location>
</feature>
<organism evidence="2">
    <name type="scientific">Perkinsus marinus (strain ATCC 50983 / TXsc)</name>
    <dbReference type="NCBI Taxonomy" id="423536"/>
    <lineage>
        <taxon>Eukaryota</taxon>
        <taxon>Sar</taxon>
        <taxon>Alveolata</taxon>
        <taxon>Perkinsozoa</taxon>
        <taxon>Perkinsea</taxon>
        <taxon>Perkinsida</taxon>
        <taxon>Perkinsidae</taxon>
        <taxon>Perkinsus</taxon>
    </lineage>
</organism>
<name>C5K5Z7_PERM5</name>
<dbReference type="InParanoid" id="C5K5Z7"/>
<feature type="non-terminal residue" evidence="1">
    <location>
        <position position="57"/>
    </location>
</feature>
<proteinExistence type="predicted"/>
<dbReference type="GeneID" id="9059014"/>
<sequence>CNSAFLAASFRPTRSAIGCYHRYWELCLPISIDIIHSNSKSANSCVYSHRYVNLPSA</sequence>
<dbReference type="RefSeq" id="XP_002788231.1">
    <property type="nucleotide sequence ID" value="XM_002788185.1"/>
</dbReference>
<dbReference type="EMBL" id="GG670840">
    <property type="protein sequence ID" value="EER20027.1"/>
    <property type="molecule type" value="Genomic_DNA"/>
</dbReference>